<dbReference type="Gene3D" id="1.10.10.10">
    <property type="entry name" value="Winged helix-like DNA-binding domain superfamily/Winged helix DNA-binding domain"/>
    <property type="match status" value="1"/>
</dbReference>
<keyword evidence="11" id="KW-1185">Reference proteome</keyword>
<dbReference type="AlphaFoldDB" id="T1J697"/>
<proteinExistence type="inferred from homology"/>
<sequence length="745" mass="86985">MPRTNQYDLDQHLDKLEQIHTTTVKILNQQSLLIQNWRDDLLHNVHMVCLCFNGPNKTWETLKEDILSEIALIKDRISIHSGSESQLTVKAYNREWINFLNVSKCLTKGFSAMQKQFLPTFMLENWKSTILNDNFRKSLTDLIRTGRDCDVQLVTNVRKSYINLSTDTKDELLVYRDYFLTDYIESTRAFYRIDLPEYLTINGVEKYMKHALLKLNEEKQRGMKYLNPDDESMKALLTICPEIFVKPFTERILEECAGMIERNDIENLQRMYQLMILVPDDLTEMCSRLEEFISRVGLADMHAAASTIVEDCAKYVQQLIDLFNRFSEFVKNAFSDDPRFLSSRDKAFQSIVNDTSIFKLELVVSKAESKCPELLAHFCDMLLRKTQLSKKLTSADIDTKLKDALLLLKYMDNKDVFMRYYKSHLTRRLIFDTSADREKEGEMVLWLKAVGMPGEYVMKVEQMFKDVKVSEDLNGDFKRTKDSINIRVLNAAAWARPSERVFVSVPVELEDFISEMEDFYRRKFSGRKLTWHHHMSSGSLTFVNSVGKFELDVTTFQMAVLFAWNLRPKERISFENLRLATELPDSELRKTIWSLVSIPACKQSLVLCHHCPEVTSLRSYADFTDETQFSINDEFGSIRNGSGKIRKRGKINLIGRLQLSSEKSRQVDNEAIVRLREFRVQEAIVCVVKARKSIATVQLHHELIEILKNMFLPTKRMLKEQVEWLIERDYLSRDKADFDLLMYVA</sequence>
<dbReference type="InterPro" id="IPR016159">
    <property type="entry name" value="Cullin_repeat-like_dom_sf"/>
</dbReference>
<dbReference type="PhylomeDB" id="T1J697"/>
<dbReference type="Gene3D" id="3.30.230.130">
    <property type="entry name" value="Cullin, Chain C, Domain 2"/>
    <property type="match status" value="1"/>
</dbReference>
<dbReference type="PROSITE" id="PS50069">
    <property type="entry name" value="CULLIN_2"/>
    <property type="match status" value="1"/>
</dbReference>
<evidence type="ECO:0000259" key="9">
    <source>
        <dbReference type="PROSITE" id="PS50069"/>
    </source>
</evidence>
<dbReference type="SUPFAM" id="SSF75632">
    <property type="entry name" value="Cullin homology domain"/>
    <property type="match status" value="1"/>
</dbReference>
<evidence type="ECO:0000256" key="6">
    <source>
        <dbReference type="ARBA" id="ARBA00040451"/>
    </source>
</evidence>
<evidence type="ECO:0000256" key="8">
    <source>
        <dbReference type="RuleBase" id="RU003829"/>
    </source>
</evidence>
<evidence type="ECO:0000313" key="11">
    <source>
        <dbReference type="Proteomes" id="UP000014500"/>
    </source>
</evidence>
<evidence type="ECO:0000256" key="3">
    <source>
        <dbReference type="ARBA" id="ARBA00022499"/>
    </source>
</evidence>
<dbReference type="Proteomes" id="UP000014500">
    <property type="component" value="Unassembled WGS sequence"/>
</dbReference>
<dbReference type="InterPro" id="IPR001373">
    <property type="entry name" value="Cullin_N"/>
</dbReference>
<dbReference type="InterPro" id="IPR036388">
    <property type="entry name" value="WH-like_DNA-bd_sf"/>
</dbReference>
<dbReference type="SMART" id="SM00182">
    <property type="entry name" value="CULLIN"/>
    <property type="match status" value="1"/>
</dbReference>
<keyword evidence="5" id="KW-0832">Ubl conjugation</keyword>
<dbReference type="Gene3D" id="1.20.1310.10">
    <property type="entry name" value="Cullin Repeats"/>
    <property type="match status" value="4"/>
</dbReference>
<dbReference type="GO" id="GO:0031461">
    <property type="term" value="C:cullin-RING ubiquitin ligase complex"/>
    <property type="evidence" value="ECO:0007669"/>
    <property type="project" value="InterPro"/>
</dbReference>
<dbReference type="GO" id="GO:0006511">
    <property type="term" value="P:ubiquitin-dependent protein catabolic process"/>
    <property type="evidence" value="ECO:0007669"/>
    <property type="project" value="InterPro"/>
</dbReference>
<dbReference type="eggNOG" id="KOG2285">
    <property type="taxonomic scope" value="Eukaryota"/>
</dbReference>
<comment type="pathway">
    <text evidence="1">Protein modification; protein ubiquitination.</text>
</comment>
<keyword evidence="4" id="KW-0833">Ubl conjugation pathway</keyword>
<dbReference type="SUPFAM" id="SSF46785">
    <property type="entry name" value="Winged helix' DNA-binding domain"/>
    <property type="match status" value="1"/>
</dbReference>
<dbReference type="EMBL" id="JH431874">
    <property type="status" value="NOT_ANNOTATED_CDS"/>
    <property type="molecule type" value="Genomic_DNA"/>
</dbReference>
<evidence type="ECO:0000256" key="2">
    <source>
        <dbReference type="ARBA" id="ARBA00006019"/>
    </source>
</evidence>
<dbReference type="FunFam" id="1.20.1310.10:FF:000014">
    <property type="entry name" value="Cullin 5"/>
    <property type="match status" value="1"/>
</dbReference>
<accession>T1J697</accession>
<evidence type="ECO:0000256" key="4">
    <source>
        <dbReference type="ARBA" id="ARBA00022786"/>
    </source>
</evidence>
<comment type="similarity">
    <text evidence="2 7 8">Belongs to the cullin family.</text>
</comment>
<dbReference type="InterPro" id="IPR016158">
    <property type="entry name" value="Cullin_homology"/>
</dbReference>
<dbReference type="InterPro" id="IPR036317">
    <property type="entry name" value="Cullin_homology_sf"/>
</dbReference>
<evidence type="ECO:0000256" key="1">
    <source>
        <dbReference type="ARBA" id="ARBA00004906"/>
    </source>
</evidence>
<dbReference type="FunFam" id="3.30.230.130:FF:000004">
    <property type="entry name" value="Cullin 5"/>
    <property type="match status" value="1"/>
</dbReference>
<dbReference type="EnsemblMetazoa" id="SMAR009165-RA">
    <property type="protein sequence ID" value="SMAR009165-PA"/>
    <property type="gene ID" value="SMAR009165"/>
</dbReference>
<dbReference type="FunFam" id="1.20.1310.10:FF:000009">
    <property type="entry name" value="Cullin 5"/>
    <property type="match status" value="1"/>
</dbReference>
<dbReference type="InterPro" id="IPR019559">
    <property type="entry name" value="Cullin_neddylation_domain"/>
</dbReference>
<evidence type="ECO:0000313" key="10">
    <source>
        <dbReference type="EnsemblMetazoa" id="SMAR009165-PA"/>
    </source>
</evidence>
<evidence type="ECO:0000256" key="5">
    <source>
        <dbReference type="ARBA" id="ARBA00022843"/>
    </source>
</evidence>
<dbReference type="InterPro" id="IPR016157">
    <property type="entry name" value="Cullin_CS"/>
</dbReference>
<reference evidence="11" key="1">
    <citation type="submission" date="2011-05" db="EMBL/GenBank/DDBJ databases">
        <authorList>
            <person name="Richards S.R."/>
            <person name="Qu J."/>
            <person name="Jiang H."/>
            <person name="Jhangiani S.N."/>
            <person name="Agravi P."/>
            <person name="Goodspeed R."/>
            <person name="Gross S."/>
            <person name="Mandapat C."/>
            <person name="Jackson L."/>
            <person name="Mathew T."/>
            <person name="Pu L."/>
            <person name="Thornton R."/>
            <person name="Saada N."/>
            <person name="Wilczek-Boney K.B."/>
            <person name="Lee S."/>
            <person name="Kovar C."/>
            <person name="Wu Y."/>
            <person name="Scherer S.E."/>
            <person name="Worley K.C."/>
            <person name="Muzny D.M."/>
            <person name="Gibbs R."/>
        </authorList>
    </citation>
    <scope>NUCLEOTIDE SEQUENCE</scope>
    <source>
        <strain evidence="11">Brora</strain>
    </source>
</reference>
<dbReference type="InterPro" id="IPR036390">
    <property type="entry name" value="WH_DNA-bd_sf"/>
</dbReference>
<dbReference type="Pfam" id="PF26557">
    <property type="entry name" value="Cullin_AB"/>
    <property type="match status" value="1"/>
</dbReference>
<dbReference type="PANTHER" id="PTHR11932">
    <property type="entry name" value="CULLIN"/>
    <property type="match status" value="1"/>
</dbReference>
<name>T1J697_STRMM</name>
<dbReference type="InterPro" id="IPR059120">
    <property type="entry name" value="Cullin-like_AB"/>
</dbReference>
<dbReference type="STRING" id="126957.T1J697"/>
<dbReference type="PROSITE" id="PS01256">
    <property type="entry name" value="CULLIN_1"/>
    <property type="match status" value="1"/>
</dbReference>
<dbReference type="SMART" id="SM00884">
    <property type="entry name" value="Cullin_Nedd8"/>
    <property type="match status" value="1"/>
</dbReference>
<evidence type="ECO:0000256" key="7">
    <source>
        <dbReference type="PROSITE-ProRule" id="PRU00330"/>
    </source>
</evidence>
<dbReference type="HOGENOM" id="CLU_004747_5_0_1"/>
<reference evidence="10" key="2">
    <citation type="submission" date="2015-02" db="UniProtKB">
        <authorList>
            <consortium name="EnsemblMetazoa"/>
        </authorList>
    </citation>
    <scope>IDENTIFICATION</scope>
</reference>
<dbReference type="InterPro" id="IPR045093">
    <property type="entry name" value="Cullin"/>
</dbReference>
<dbReference type="Pfam" id="PF10557">
    <property type="entry name" value="Cullin_Nedd8"/>
    <property type="match status" value="1"/>
</dbReference>
<feature type="domain" description="Cullin family profile" evidence="9">
    <location>
        <begin position="370"/>
        <end position="596"/>
    </location>
</feature>
<dbReference type="SUPFAM" id="SSF74788">
    <property type="entry name" value="Cullin repeat-like"/>
    <property type="match status" value="1"/>
</dbReference>
<dbReference type="Pfam" id="PF00888">
    <property type="entry name" value="Cullin"/>
    <property type="match status" value="1"/>
</dbReference>
<organism evidence="10 11">
    <name type="scientific">Strigamia maritima</name>
    <name type="common">European centipede</name>
    <name type="synonym">Geophilus maritimus</name>
    <dbReference type="NCBI Taxonomy" id="126957"/>
    <lineage>
        <taxon>Eukaryota</taxon>
        <taxon>Metazoa</taxon>
        <taxon>Ecdysozoa</taxon>
        <taxon>Arthropoda</taxon>
        <taxon>Myriapoda</taxon>
        <taxon>Chilopoda</taxon>
        <taxon>Pleurostigmophora</taxon>
        <taxon>Geophilomorpha</taxon>
        <taxon>Linotaeniidae</taxon>
        <taxon>Strigamia</taxon>
    </lineage>
</organism>
<protein>
    <recommendedName>
        <fullName evidence="6">Cullin-5</fullName>
    </recommendedName>
</protein>
<dbReference type="GO" id="GO:0031625">
    <property type="term" value="F:ubiquitin protein ligase binding"/>
    <property type="evidence" value="ECO:0007669"/>
    <property type="project" value="InterPro"/>
</dbReference>
<keyword evidence="3" id="KW-1017">Isopeptide bond</keyword>